<evidence type="ECO:0000259" key="9">
    <source>
        <dbReference type="Pfam" id="PF21082"/>
    </source>
</evidence>
<sequence>MNLQDLLNIRLFGLPIEKPILILIKAILIYVITQTGISAVKFVFRRANRNKSRAFLDHTVASFIQRFIIYTLYTLGGAVFLSTIPGIEKIGNSILAGAGILAMAVGFASKEALSNIISGLFIVFGKPFRIGDKIKIDNTTTGVVSMITLRHTIIRDKENHAIIIPNSTMNTCTIVNSTIGDLSICSLIEVGVSYHTHLDKAIETMREEIMKHPLLVDHRTAREKKDNIPQVIIRVVELGNFAITLRAWTWASNADNAFILKCDILKSVKERFDEEGIEIPYPCNNVILTKSIEK</sequence>
<dbReference type="SUPFAM" id="SSF82689">
    <property type="entry name" value="Mechanosensitive channel protein MscS (YggB), C-terminal domain"/>
    <property type="match status" value="1"/>
</dbReference>
<evidence type="ECO:0000256" key="7">
    <source>
        <dbReference type="SAM" id="Phobius"/>
    </source>
</evidence>
<accession>A0A5J4SXQ9</accession>
<gene>
    <name evidence="10" type="ORF">EZS27_002486</name>
</gene>
<comment type="similarity">
    <text evidence="2">Belongs to the MscS (TC 1.A.23) family.</text>
</comment>
<dbReference type="GO" id="GO:0008381">
    <property type="term" value="F:mechanosensitive monoatomic ion channel activity"/>
    <property type="evidence" value="ECO:0007669"/>
    <property type="project" value="InterPro"/>
</dbReference>
<dbReference type="InterPro" id="IPR045275">
    <property type="entry name" value="MscS_archaea/bacteria_type"/>
</dbReference>
<evidence type="ECO:0000256" key="2">
    <source>
        <dbReference type="ARBA" id="ARBA00008017"/>
    </source>
</evidence>
<dbReference type="InterPro" id="IPR010920">
    <property type="entry name" value="LSM_dom_sf"/>
</dbReference>
<feature type="transmembrane region" description="Helical" evidence="7">
    <location>
        <begin position="90"/>
        <end position="108"/>
    </location>
</feature>
<keyword evidence="4 7" id="KW-0812">Transmembrane</keyword>
<feature type="transmembrane region" description="Helical" evidence="7">
    <location>
        <begin position="20"/>
        <end position="44"/>
    </location>
</feature>
<dbReference type="SUPFAM" id="SSF50182">
    <property type="entry name" value="Sm-like ribonucleoproteins"/>
    <property type="match status" value="1"/>
</dbReference>
<comment type="caution">
    <text evidence="10">The sequence shown here is derived from an EMBL/GenBank/DDBJ whole genome shotgun (WGS) entry which is preliminary data.</text>
</comment>
<dbReference type="InterPro" id="IPR006685">
    <property type="entry name" value="MscS_channel_2nd"/>
</dbReference>
<organism evidence="10">
    <name type="scientific">termite gut metagenome</name>
    <dbReference type="NCBI Taxonomy" id="433724"/>
    <lineage>
        <taxon>unclassified sequences</taxon>
        <taxon>metagenomes</taxon>
        <taxon>organismal metagenomes</taxon>
    </lineage>
</organism>
<dbReference type="AlphaFoldDB" id="A0A5J4SXQ9"/>
<feature type="domain" description="Mechanosensitive ion channel MscS" evidence="8">
    <location>
        <begin position="112"/>
        <end position="178"/>
    </location>
</feature>
<evidence type="ECO:0000313" key="10">
    <source>
        <dbReference type="EMBL" id="KAA6350123.1"/>
    </source>
</evidence>
<dbReference type="InterPro" id="IPR023408">
    <property type="entry name" value="MscS_beta-dom_sf"/>
</dbReference>
<dbReference type="EMBL" id="SNRY01000033">
    <property type="protein sequence ID" value="KAA6350123.1"/>
    <property type="molecule type" value="Genomic_DNA"/>
</dbReference>
<feature type="domain" description="Mechanosensitive ion channel MscS C-terminal" evidence="9">
    <location>
        <begin position="188"/>
        <end position="279"/>
    </location>
</feature>
<dbReference type="GO" id="GO:0005886">
    <property type="term" value="C:plasma membrane"/>
    <property type="evidence" value="ECO:0007669"/>
    <property type="project" value="UniProtKB-SubCell"/>
</dbReference>
<dbReference type="Gene3D" id="1.10.287.1260">
    <property type="match status" value="1"/>
</dbReference>
<reference evidence="10" key="1">
    <citation type="submission" date="2019-03" db="EMBL/GenBank/DDBJ databases">
        <title>Single cell metagenomics reveals metabolic interactions within the superorganism composed of flagellate Streblomastix strix and complex community of Bacteroidetes bacteria on its surface.</title>
        <authorList>
            <person name="Treitli S.C."/>
            <person name="Kolisko M."/>
            <person name="Husnik F."/>
            <person name="Keeling P."/>
            <person name="Hampl V."/>
        </authorList>
    </citation>
    <scope>NUCLEOTIDE SEQUENCE</scope>
    <source>
        <strain evidence="10">STM</strain>
    </source>
</reference>
<name>A0A5J4SXQ9_9ZZZZ</name>
<dbReference type="InterPro" id="IPR049278">
    <property type="entry name" value="MS_channel_C"/>
</dbReference>
<feature type="transmembrane region" description="Helical" evidence="7">
    <location>
        <begin position="64"/>
        <end position="84"/>
    </location>
</feature>
<keyword evidence="3" id="KW-1003">Cell membrane</keyword>
<keyword evidence="6 7" id="KW-0472">Membrane</keyword>
<dbReference type="SUPFAM" id="SSF82861">
    <property type="entry name" value="Mechanosensitive channel protein MscS (YggB), transmembrane region"/>
    <property type="match status" value="1"/>
</dbReference>
<dbReference type="Pfam" id="PF21082">
    <property type="entry name" value="MS_channel_3rd"/>
    <property type="match status" value="1"/>
</dbReference>
<comment type="subcellular location">
    <subcellularLocation>
        <location evidence="1">Cell membrane</location>
        <topology evidence="1">Multi-pass membrane protein</topology>
    </subcellularLocation>
</comment>
<dbReference type="Gene3D" id="2.30.30.60">
    <property type="match status" value="1"/>
</dbReference>
<evidence type="ECO:0000256" key="4">
    <source>
        <dbReference type="ARBA" id="ARBA00022692"/>
    </source>
</evidence>
<evidence type="ECO:0000256" key="6">
    <source>
        <dbReference type="ARBA" id="ARBA00023136"/>
    </source>
</evidence>
<evidence type="ECO:0000259" key="8">
    <source>
        <dbReference type="Pfam" id="PF00924"/>
    </source>
</evidence>
<dbReference type="PANTHER" id="PTHR30221">
    <property type="entry name" value="SMALL-CONDUCTANCE MECHANOSENSITIVE CHANNEL"/>
    <property type="match status" value="1"/>
</dbReference>
<proteinExistence type="inferred from homology"/>
<protein>
    <submittedName>
        <fullName evidence="10">Small-conductance mechanosensitive channel</fullName>
    </submittedName>
</protein>
<dbReference type="Pfam" id="PF00924">
    <property type="entry name" value="MS_channel_2nd"/>
    <property type="match status" value="1"/>
</dbReference>
<dbReference type="InterPro" id="IPR011066">
    <property type="entry name" value="MscS_channel_C_sf"/>
</dbReference>
<keyword evidence="5 7" id="KW-1133">Transmembrane helix</keyword>
<evidence type="ECO:0000256" key="1">
    <source>
        <dbReference type="ARBA" id="ARBA00004651"/>
    </source>
</evidence>
<dbReference type="InterPro" id="IPR011014">
    <property type="entry name" value="MscS_channel_TM-2"/>
</dbReference>
<dbReference type="Gene3D" id="3.30.70.100">
    <property type="match status" value="1"/>
</dbReference>
<evidence type="ECO:0000256" key="3">
    <source>
        <dbReference type="ARBA" id="ARBA00022475"/>
    </source>
</evidence>
<evidence type="ECO:0000256" key="5">
    <source>
        <dbReference type="ARBA" id="ARBA00022989"/>
    </source>
</evidence>
<dbReference type="PANTHER" id="PTHR30221:SF1">
    <property type="entry name" value="SMALL-CONDUCTANCE MECHANOSENSITIVE CHANNEL"/>
    <property type="match status" value="1"/>
</dbReference>